<feature type="transmembrane region" description="Helical" evidence="5">
    <location>
        <begin position="222"/>
        <end position="244"/>
    </location>
</feature>
<feature type="transmembrane region" description="Helical" evidence="5">
    <location>
        <begin position="264"/>
        <end position="286"/>
    </location>
</feature>
<comment type="caution">
    <text evidence="8">The sequence shown here is derived from an EMBL/GenBank/DDBJ whole genome shotgun (WGS) entry which is preliminary data.</text>
</comment>
<evidence type="ECO:0000256" key="1">
    <source>
        <dbReference type="ARBA" id="ARBA00004141"/>
    </source>
</evidence>
<feature type="domain" description="Amino acid permease/ SLC12A" evidence="6">
    <location>
        <begin position="44"/>
        <end position="402"/>
    </location>
</feature>
<dbReference type="PANTHER" id="PTHR43243:SF105">
    <property type="entry name" value="CATIONIC AMINO ACID TRANSPORTER C-TERMINAL DOMAIN-CONTAINING PROTEIN"/>
    <property type="match status" value="1"/>
</dbReference>
<keyword evidence="2 5" id="KW-0812">Transmembrane</keyword>
<gene>
    <name evidence="8" type="ORF">BaRGS_00010851</name>
</gene>
<feature type="transmembrane region" description="Helical" evidence="5">
    <location>
        <begin position="547"/>
        <end position="570"/>
    </location>
</feature>
<comment type="subcellular location">
    <subcellularLocation>
        <location evidence="1">Membrane</location>
        <topology evidence="1">Multi-pass membrane protein</topology>
    </subcellularLocation>
</comment>
<name>A0ABD0LF35_9CAEN</name>
<proteinExistence type="predicted"/>
<dbReference type="Gene3D" id="1.20.1740.10">
    <property type="entry name" value="Amino acid/polyamine transporter I"/>
    <property type="match status" value="1"/>
</dbReference>
<evidence type="ECO:0000256" key="3">
    <source>
        <dbReference type="ARBA" id="ARBA00022989"/>
    </source>
</evidence>
<dbReference type="Proteomes" id="UP001519460">
    <property type="component" value="Unassembled WGS sequence"/>
</dbReference>
<feature type="transmembrane region" description="Helical" evidence="5">
    <location>
        <begin position="65"/>
        <end position="84"/>
    </location>
</feature>
<keyword evidence="3 5" id="KW-1133">Transmembrane helix</keyword>
<feature type="transmembrane region" description="Helical" evidence="5">
    <location>
        <begin position="522"/>
        <end position="541"/>
    </location>
</feature>
<dbReference type="Pfam" id="PF13906">
    <property type="entry name" value="AA_permease_C"/>
    <property type="match status" value="1"/>
</dbReference>
<evidence type="ECO:0000313" key="8">
    <source>
        <dbReference type="EMBL" id="KAK7497980.1"/>
    </source>
</evidence>
<protein>
    <submittedName>
        <fullName evidence="8">Uncharacterized protein</fullName>
    </submittedName>
</protein>
<feature type="transmembrane region" description="Helical" evidence="5">
    <location>
        <begin position="187"/>
        <end position="210"/>
    </location>
</feature>
<dbReference type="PANTHER" id="PTHR43243">
    <property type="entry name" value="INNER MEMBRANE TRANSPORTER YGJI-RELATED"/>
    <property type="match status" value="1"/>
</dbReference>
<evidence type="ECO:0000256" key="2">
    <source>
        <dbReference type="ARBA" id="ARBA00022692"/>
    </source>
</evidence>
<organism evidence="8 9">
    <name type="scientific">Batillaria attramentaria</name>
    <dbReference type="NCBI Taxonomy" id="370345"/>
    <lineage>
        <taxon>Eukaryota</taxon>
        <taxon>Metazoa</taxon>
        <taxon>Spiralia</taxon>
        <taxon>Lophotrochozoa</taxon>
        <taxon>Mollusca</taxon>
        <taxon>Gastropoda</taxon>
        <taxon>Caenogastropoda</taxon>
        <taxon>Sorbeoconcha</taxon>
        <taxon>Cerithioidea</taxon>
        <taxon>Batillariidae</taxon>
        <taxon>Batillaria</taxon>
    </lineage>
</organism>
<evidence type="ECO:0000256" key="5">
    <source>
        <dbReference type="SAM" id="Phobius"/>
    </source>
</evidence>
<feature type="transmembrane region" description="Helical" evidence="5">
    <location>
        <begin position="30"/>
        <end position="53"/>
    </location>
</feature>
<dbReference type="InterPro" id="IPR029485">
    <property type="entry name" value="CAT_C"/>
</dbReference>
<accession>A0ABD0LF35</accession>
<feature type="transmembrane region" description="Helical" evidence="5">
    <location>
        <begin position="306"/>
        <end position="332"/>
    </location>
</feature>
<evidence type="ECO:0000256" key="4">
    <source>
        <dbReference type="ARBA" id="ARBA00023136"/>
    </source>
</evidence>
<keyword evidence="4 5" id="KW-0472">Membrane</keyword>
<feature type="transmembrane region" description="Helical" evidence="5">
    <location>
        <begin position="96"/>
        <end position="117"/>
    </location>
</feature>
<dbReference type="EMBL" id="JACVVK020000054">
    <property type="protein sequence ID" value="KAK7497980.1"/>
    <property type="molecule type" value="Genomic_DNA"/>
</dbReference>
<feature type="domain" description="Cationic amino acid transporter C-terminal" evidence="7">
    <location>
        <begin position="581"/>
        <end position="619"/>
    </location>
</feature>
<evidence type="ECO:0000259" key="7">
    <source>
        <dbReference type="Pfam" id="PF13906"/>
    </source>
</evidence>
<dbReference type="Pfam" id="PF00324">
    <property type="entry name" value="AA_permease"/>
    <property type="match status" value="1"/>
</dbReference>
<evidence type="ECO:0000259" key="6">
    <source>
        <dbReference type="Pfam" id="PF00324"/>
    </source>
</evidence>
<feature type="transmembrane region" description="Helical" evidence="5">
    <location>
        <begin position="161"/>
        <end position="180"/>
    </location>
</feature>
<evidence type="ECO:0000313" key="9">
    <source>
        <dbReference type="Proteomes" id="UP001519460"/>
    </source>
</evidence>
<dbReference type="InterPro" id="IPR004841">
    <property type="entry name" value="AA-permease/SLC12A_dom"/>
</dbReference>
<sequence>MRWCRQLLDAVGRRKPWDARSLQQTDFRRCLTVLDIVGLGVGCCAAVGVYVIAAHVTRNEAGPASVLSVILASVAALLAGLCHAELAGRLPRAGTGYTYCYVTLGELCAFVVGWGILLEQVLTAAVAAKAWAQYLDFMLNDTLSSQVEEVASWQLPEPFGAYPDVLAFVVMLVASLSAFLSVKAFSVISFVLTVLSGFVLLAFVCVGYFHVQEHNWTQPPGFFANGFRGMLSGAALLMAVFAGLDQVVGTSQETREPCRHVPSAVPLTTALIFLAMLLATTALTLACPWQDLTDRAPIARAFETKGIYAANHVIGVGALLGLSAAMMGALYHPPRLLHSMAGDGLMPRWLGRTSLSATPVVGSLLTGLMAAGVALLLDFHSMVEMLAIATVLQFLTSAIIVLYVRYQPDTVGLVREYSDLDLSLGEGARPESPKLLLMANGDLHVHYDGQRDAHSALCKSHTGSRSRTSNQTEFTETSAICGGSDDACRRVVRSGSNVSSLVQLSACTKLVPDAGTWQTTRYLLLVFLLAATCLSATSLAWPSQPQSSWWAVTLACVSVALLVAAGLGIARQPQSEARLHFKAPYVPLLPLLSLVLSMLLLAALPAIAWLRFAVWTAVGKYSHAINY</sequence>
<keyword evidence="9" id="KW-1185">Reference proteome</keyword>
<feature type="transmembrane region" description="Helical" evidence="5">
    <location>
        <begin position="353"/>
        <end position="377"/>
    </location>
</feature>
<feature type="transmembrane region" description="Helical" evidence="5">
    <location>
        <begin position="591"/>
        <end position="612"/>
    </location>
</feature>
<feature type="transmembrane region" description="Helical" evidence="5">
    <location>
        <begin position="383"/>
        <end position="404"/>
    </location>
</feature>
<dbReference type="AlphaFoldDB" id="A0ABD0LF35"/>
<dbReference type="GO" id="GO:0016020">
    <property type="term" value="C:membrane"/>
    <property type="evidence" value="ECO:0007669"/>
    <property type="project" value="UniProtKB-SubCell"/>
</dbReference>
<reference evidence="8 9" key="1">
    <citation type="journal article" date="2023" name="Sci. Data">
        <title>Genome assembly of the Korean intertidal mud-creeper Batillaria attramentaria.</title>
        <authorList>
            <person name="Patra A.K."/>
            <person name="Ho P.T."/>
            <person name="Jun S."/>
            <person name="Lee S.J."/>
            <person name="Kim Y."/>
            <person name="Won Y.J."/>
        </authorList>
    </citation>
    <scope>NUCLEOTIDE SEQUENCE [LARGE SCALE GENOMIC DNA]</scope>
    <source>
        <strain evidence="8">Wonlab-2016</strain>
    </source>
</reference>